<dbReference type="PROSITE" id="PS00086">
    <property type="entry name" value="CYTOCHROME_P450"/>
    <property type="match status" value="1"/>
</dbReference>
<dbReference type="PANTHER" id="PTHR46696:SF6">
    <property type="entry name" value="P450, PUTATIVE (EUROFUNG)-RELATED"/>
    <property type="match status" value="1"/>
</dbReference>
<dbReference type="SUPFAM" id="SSF48264">
    <property type="entry name" value="Cytochrome P450"/>
    <property type="match status" value="1"/>
</dbReference>
<protein>
    <submittedName>
        <fullName evidence="6">Cytochrome P450</fullName>
    </submittedName>
</protein>
<dbReference type="Gene3D" id="1.10.630.10">
    <property type="entry name" value="Cytochrome P450"/>
    <property type="match status" value="1"/>
</dbReference>
<name>A0AAV9GCG7_9PEZI</name>
<dbReference type="InterPro" id="IPR001128">
    <property type="entry name" value="Cyt_P450"/>
</dbReference>
<keyword evidence="4" id="KW-0349">Heme</keyword>
<keyword evidence="2 4" id="KW-0479">Metal-binding</keyword>
<dbReference type="GO" id="GO:0005506">
    <property type="term" value="F:iron ion binding"/>
    <property type="evidence" value="ECO:0007669"/>
    <property type="project" value="InterPro"/>
</dbReference>
<evidence type="ECO:0000256" key="3">
    <source>
        <dbReference type="ARBA" id="ARBA00023004"/>
    </source>
</evidence>
<dbReference type="PANTHER" id="PTHR46696">
    <property type="entry name" value="P450, PUTATIVE (EUROFUNG)-RELATED"/>
    <property type="match status" value="1"/>
</dbReference>
<comment type="caution">
    <text evidence="6">The sequence shown here is derived from an EMBL/GenBank/DDBJ whole genome shotgun (WGS) entry which is preliminary data.</text>
</comment>
<dbReference type="Pfam" id="PF00067">
    <property type="entry name" value="p450"/>
    <property type="match status" value="1"/>
</dbReference>
<dbReference type="InterPro" id="IPR017972">
    <property type="entry name" value="Cyt_P450_CS"/>
</dbReference>
<gene>
    <name evidence="6" type="ORF">QBC34DRAFT_358397</name>
</gene>
<dbReference type="PRINTS" id="PR00385">
    <property type="entry name" value="P450"/>
</dbReference>
<evidence type="ECO:0000256" key="4">
    <source>
        <dbReference type="RuleBase" id="RU000461"/>
    </source>
</evidence>
<evidence type="ECO:0000256" key="5">
    <source>
        <dbReference type="SAM" id="MobiDB-lite"/>
    </source>
</evidence>
<evidence type="ECO:0000313" key="6">
    <source>
        <dbReference type="EMBL" id="KAK4445366.1"/>
    </source>
</evidence>
<evidence type="ECO:0000313" key="7">
    <source>
        <dbReference type="Proteomes" id="UP001321760"/>
    </source>
</evidence>
<organism evidence="6 7">
    <name type="scientific">Podospora aff. communis PSN243</name>
    <dbReference type="NCBI Taxonomy" id="3040156"/>
    <lineage>
        <taxon>Eukaryota</taxon>
        <taxon>Fungi</taxon>
        <taxon>Dikarya</taxon>
        <taxon>Ascomycota</taxon>
        <taxon>Pezizomycotina</taxon>
        <taxon>Sordariomycetes</taxon>
        <taxon>Sordariomycetidae</taxon>
        <taxon>Sordariales</taxon>
        <taxon>Podosporaceae</taxon>
        <taxon>Podospora</taxon>
    </lineage>
</organism>
<dbReference type="GO" id="GO:0016705">
    <property type="term" value="F:oxidoreductase activity, acting on paired donors, with incorporation or reduction of molecular oxygen"/>
    <property type="evidence" value="ECO:0007669"/>
    <property type="project" value="InterPro"/>
</dbReference>
<comment type="similarity">
    <text evidence="1 4">Belongs to the cytochrome P450 family.</text>
</comment>
<keyword evidence="4" id="KW-0560">Oxidoreductase</keyword>
<feature type="region of interest" description="Disordered" evidence="5">
    <location>
        <begin position="1"/>
        <end position="33"/>
    </location>
</feature>
<keyword evidence="3 4" id="KW-0408">Iron</keyword>
<reference evidence="6" key="2">
    <citation type="submission" date="2023-05" db="EMBL/GenBank/DDBJ databases">
        <authorList>
            <consortium name="Lawrence Berkeley National Laboratory"/>
            <person name="Steindorff A."/>
            <person name="Hensen N."/>
            <person name="Bonometti L."/>
            <person name="Westerberg I."/>
            <person name="Brannstrom I.O."/>
            <person name="Guillou S."/>
            <person name="Cros-Aarteil S."/>
            <person name="Calhoun S."/>
            <person name="Haridas S."/>
            <person name="Kuo A."/>
            <person name="Mondo S."/>
            <person name="Pangilinan J."/>
            <person name="Riley R."/>
            <person name="Labutti K."/>
            <person name="Andreopoulos B."/>
            <person name="Lipzen A."/>
            <person name="Chen C."/>
            <person name="Yanf M."/>
            <person name="Daum C."/>
            <person name="Ng V."/>
            <person name="Clum A."/>
            <person name="Ohm R."/>
            <person name="Martin F."/>
            <person name="Silar P."/>
            <person name="Natvig D."/>
            <person name="Lalanne C."/>
            <person name="Gautier V."/>
            <person name="Ament-Velasquez S.L."/>
            <person name="Kruys A."/>
            <person name="Hutchinson M.I."/>
            <person name="Powell A.J."/>
            <person name="Barry K."/>
            <person name="Miller A.N."/>
            <person name="Grigoriev I.V."/>
            <person name="Debuchy R."/>
            <person name="Gladieux P."/>
            <person name="Thoren M.H."/>
            <person name="Johannesson H."/>
        </authorList>
    </citation>
    <scope>NUCLEOTIDE SEQUENCE</scope>
    <source>
        <strain evidence="6">PSN243</strain>
    </source>
</reference>
<sequence length="417" mass="46214">MATAACPSASHPGASKQLDHPSTPDTTTFTQERIDASPAITSDNPSLIHAEYDLFRTSCPLAYTTNYSGYYLLTRYADIKSAALDSSTFISSVRAVIPSDPRGLRRPPLNFDAPAHTPYRTALDRTLKPARIARLFAPLQSHAERLLAPLLQAGKGNICTDFAQDYAAWVETEWLNLEPELAPKLARTAANWVDAWRRMDKDKTTEHSGVLYDIARGVVEDRRVNPRPVEEDPGSSLVAEGLEGEGLVGCIRQSLVVGMVAPPLMMGGICNYLSEHQDLQQQLREDLSLIPAAIEEFVRLFSPYRGFARTVSRDTVMHGHTVKPGIPISMTYSAANRDPTIFENPHEFILNRPNITMHMGFGRGRHRCVGQPLAKLALQTALRTLLKSTKSFRVNGELQYARMPEMGIISCPLEFEV</sequence>
<keyword evidence="7" id="KW-1185">Reference proteome</keyword>
<dbReference type="GO" id="GO:0004497">
    <property type="term" value="F:monooxygenase activity"/>
    <property type="evidence" value="ECO:0007669"/>
    <property type="project" value="UniProtKB-KW"/>
</dbReference>
<proteinExistence type="inferred from homology"/>
<keyword evidence="4" id="KW-0503">Monooxygenase</keyword>
<dbReference type="InterPro" id="IPR036396">
    <property type="entry name" value="Cyt_P450_sf"/>
</dbReference>
<evidence type="ECO:0000256" key="1">
    <source>
        <dbReference type="ARBA" id="ARBA00010617"/>
    </source>
</evidence>
<evidence type="ECO:0000256" key="2">
    <source>
        <dbReference type="ARBA" id="ARBA00022723"/>
    </source>
</evidence>
<accession>A0AAV9GCG7</accession>
<dbReference type="AlphaFoldDB" id="A0AAV9GCG7"/>
<dbReference type="Proteomes" id="UP001321760">
    <property type="component" value="Unassembled WGS sequence"/>
</dbReference>
<dbReference type="GO" id="GO:0020037">
    <property type="term" value="F:heme binding"/>
    <property type="evidence" value="ECO:0007669"/>
    <property type="project" value="InterPro"/>
</dbReference>
<reference evidence="6" key="1">
    <citation type="journal article" date="2023" name="Mol. Phylogenet. Evol.">
        <title>Genome-scale phylogeny and comparative genomics of the fungal order Sordariales.</title>
        <authorList>
            <person name="Hensen N."/>
            <person name="Bonometti L."/>
            <person name="Westerberg I."/>
            <person name="Brannstrom I.O."/>
            <person name="Guillou S."/>
            <person name="Cros-Aarteil S."/>
            <person name="Calhoun S."/>
            <person name="Haridas S."/>
            <person name="Kuo A."/>
            <person name="Mondo S."/>
            <person name="Pangilinan J."/>
            <person name="Riley R."/>
            <person name="LaButti K."/>
            <person name="Andreopoulos B."/>
            <person name="Lipzen A."/>
            <person name="Chen C."/>
            <person name="Yan M."/>
            <person name="Daum C."/>
            <person name="Ng V."/>
            <person name="Clum A."/>
            <person name="Steindorff A."/>
            <person name="Ohm R.A."/>
            <person name="Martin F."/>
            <person name="Silar P."/>
            <person name="Natvig D.O."/>
            <person name="Lalanne C."/>
            <person name="Gautier V."/>
            <person name="Ament-Velasquez S.L."/>
            <person name="Kruys A."/>
            <person name="Hutchinson M.I."/>
            <person name="Powell A.J."/>
            <person name="Barry K."/>
            <person name="Miller A.N."/>
            <person name="Grigoriev I.V."/>
            <person name="Debuchy R."/>
            <person name="Gladieux P."/>
            <person name="Hiltunen Thoren M."/>
            <person name="Johannesson H."/>
        </authorList>
    </citation>
    <scope>NUCLEOTIDE SEQUENCE</scope>
    <source>
        <strain evidence="6">PSN243</strain>
    </source>
</reference>
<dbReference type="EMBL" id="MU865966">
    <property type="protein sequence ID" value="KAK4445366.1"/>
    <property type="molecule type" value="Genomic_DNA"/>
</dbReference>